<dbReference type="SUPFAM" id="SSF52200">
    <property type="entry name" value="Toll/Interleukin receptor TIR domain"/>
    <property type="match status" value="1"/>
</dbReference>
<dbReference type="InterPro" id="IPR027417">
    <property type="entry name" value="P-loop_NTPase"/>
</dbReference>
<comment type="caution">
    <text evidence="3">The sequence shown here is derived from an EMBL/GenBank/DDBJ whole genome shotgun (WGS) entry which is preliminary data.</text>
</comment>
<dbReference type="Gene3D" id="3.40.50.10140">
    <property type="entry name" value="Toll/interleukin-1 receptor homology (TIR) domain"/>
    <property type="match status" value="1"/>
</dbReference>
<feature type="domain" description="NB-ARC" evidence="1">
    <location>
        <begin position="118"/>
        <end position="259"/>
    </location>
</feature>
<protein>
    <submittedName>
        <fullName evidence="3">Uncharacterized protein</fullName>
    </submittedName>
</protein>
<name>A0A8T0CRS0_CORYI</name>
<dbReference type="Pfam" id="PF00931">
    <property type="entry name" value="NB-ARC"/>
    <property type="match status" value="1"/>
</dbReference>
<dbReference type="Proteomes" id="UP000806378">
    <property type="component" value="Unassembled WGS sequence"/>
</dbReference>
<dbReference type="SUPFAM" id="SSF52540">
    <property type="entry name" value="P-loop containing nucleoside triphosphate hydrolases"/>
    <property type="match status" value="1"/>
</dbReference>
<evidence type="ECO:0000259" key="1">
    <source>
        <dbReference type="Pfam" id="PF00931"/>
    </source>
</evidence>
<dbReference type="GO" id="GO:0043531">
    <property type="term" value="F:ADP binding"/>
    <property type="evidence" value="ECO:0007669"/>
    <property type="project" value="InterPro"/>
</dbReference>
<gene>
    <name evidence="3" type="ORF">BT93_L5646</name>
</gene>
<organism evidence="3 4">
    <name type="scientific">Corymbia citriodora subsp. variegata</name>
    <dbReference type="NCBI Taxonomy" id="360336"/>
    <lineage>
        <taxon>Eukaryota</taxon>
        <taxon>Viridiplantae</taxon>
        <taxon>Streptophyta</taxon>
        <taxon>Embryophyta</taxon>
        <taxon>Tracheophyta</taxon>
        <taxon>Spermatophyta</taxon>
        <taxon>Magnoliopsida</taxon>
        <taxon>eudicotyledons</taxon>
        <taxon>Gunneridae</taxon>
        <taxon>Pentapetalae</taxon>
        <taxon>rosids</taxon>
        <taxon>malvids</taxon>
        <taxon>Myrtales</taxon>
        <taxon>Myrtaceae</taxon>
        <taxon>Myrtoideae</taxon>
        <taxon>Eucalypteae</taxon>
        <taxon>Corymbia</taxon>
    </lineage>
</organism>
<dbReference type="GO" id="GO:0006952">
    <property type="term" value="P:defense response"/>
    <property type="evidence" value="ECO:0007669"/>
    <property type="project" value="InterPro"/>
</dbReference>
<evidence type="ECO:0000313" key="3">
    <source>
        <dbReference type="EMBL" id="KAF7850291.1"/>
    </source>
</evidence>
<dbReference type="Pfam" id="PF01582">
    <property type="entry name" value="TIR"/>
    <property type="match status" value="1"/>
</dbReference>
<evidence type="ECO:0000259" key="2">
    <source>
        <dbReference type="Pfam" id="PF01582"/>
    </source>
</evidence>
<dbReference type="AlphaFoldDB" id="A0A8T0CRS0"/>
<dbReference type="InterPro" id="IPR000157">
    <property type="entry name" value="TIR_dom"/>
</dbReference>
<dbReference type="InterPro" id="IPR035897">
    <property type="entry name" value="Toll_tir_struct_dom_sf"/>
</dbReference>
<accession>A0A8T0CRS0</accession>
<feature type="domain" description="TIR" evidence="2">
    <location>
        <begin position="12"/>
        <end position="102"/>
    </location>
</feature>
<proteinExistence type="predicted"/>
<dbReference type="InterPro" id="IPR002182">
    <property type="entry name" value="NB-ARC"/>
</dbReference>
<keyword evidence="4" id="KW-1185">Reference proteome</keyword>
<reference evidence="3" key="1">
    <citation type="submission" date="2020-05" db="EMBL/GenBank/DDBJ databases">
        <title>WGS assembly of Corymbia citriodora subspecies variegata.</title>
        <authorList>
            <person name="Barry K."/>
            <person name="Hundley H."/>
            <person name="Shu S."/>
            <person name="Jenkins J."/>
            <person name="Grimwood J."/>
            <person name="Baten A."/>
        </authorList>
    </citation>
    <scope>NUCLEOTIDE SEQUENCE</scope>
    <source>
        <strain evidence="3">CV2-018</strain>
    </source>
</reference>
<sequence length="351" mass="40953">MEVAQMVEWGKPILPIFYGVEPWVVKHQKGKYGESFIKHKRRRDAETIRKWKNALTHIAGISGFVLKDIDNGYHGLLKRVVSRLWQDLRMDEQEGTENLVGIDRDVPEMMRKLGVDYQEEQVVKGLKTMESCVMAIWGLLGVGKTTLAKVVYNKIGHLFHSCSFLEDVEDEIKQNGMVHLQMKLYRDLKGGDCPEVKSYGEGTKMIKFQFKTKRILIVLDDVDDFEQIKPLAEKLCWFGQGSRIILTCRSKDVTVHYNVKKLENMRLNPWIKIMLLNFFISMLLDRIIPQRTTVICQAKSYLQLESFLLLLKGWGNICIRREKKKKYGKRLCKKLEREPKKKSETSIDRKL</sequence>
<dbReference type="PRINTS" id="PR00364">
    <property type="entry name" value="DISEASERSIST"/>
</dbReference>
<dbReference type="EMBL" id="MU089625">
    <property type="protein sequence ID" value="KAF7850291.1"/>
    <property type="molecule type" value="Genomic_DNA"/>
</dbReference>
<dbReference type="OrthoDB" id="1707604at2759"/>
<dbReference type="Gene3D" id="3.40.50.300">
    <property type="entry name" value="P-loop containing nucleotide triphosphate hydrolases"/>
    <property type="match status" value="1"/>
</dbReference>
<dbReference type="PANTHER" id="PTHR11017:SF570">
    <property type="entry name" value="DISEASE RESISTANCE PROTEIN (TIR-NBS CLASS)-RELATED"/>
    <property type="match status" value="1"/>
</dbReference>
<dbReference type="Gramene" id="rna-gnl|WGS:JABURB|Cocit.L5646.1">
    <property type="protein sequence ID" value="cds-KAF7850291.1"/>
    <property type="gene ID" value="gene-BT93_L5646"/>
</dbReference>
<dbReference type="InterPro" id="IPR044974">
    <property type="entry name" value="Disease_R_plants"/>
</dbReference>
<evidence type="ECO:0000313" key="4">
    <source>
        <dbReference type="Proteomes" id="UP000806378"/>
    </source>
</evidence>
<dbReference type="PANTHER" id="PTHR11017">
    <property type="entry name" value="LEUCINE-RICH REPEAT-CONTAINING PROTEIN"/>
    <property type="match status" value="1"/>
</dbReference>
<dbReference type="GO" id="GO:0007165">
    <property type="term" value="P:signal transduction"/>
    <property type="evidence" value="ECO:0007669"/>
    <property type="project" value="InterPro"/>
</dbReference>